<gene>
    <name evidence="1" type="ORF">CPB84DRAFT_1769514</name>
</gene>
<comment type="caution">
    <text evidence="1">The sequence shown here is derived from an EMBL/GenBank/DDBJ whole genome shotgun (WGS) entry which is preliminary data.</text>
</comment>
<proteinExistence type="predicted"/>
<dbReference type="Proteomes" id="UP000724874">
    <property type="component" value="Unassembled WGS sequence"/>
</dbReference>
<dbReference type="OrthoDB" id="2977329at2759"/>
<dbReference type="AlphaFoldDB" id="A0A9P5TRF9"/>
<evidence type="ECO:0000313" key="2">
    <source>
        <dbReference type="Proteomes" id="UP000724874"/>
    </source>
</evidence>
<accession>A0A9P5TRF9</accession>
<name>A0A9P5TRF9_GYMJU</name>
<protein>
    <submittedName>
        <fullName evidence="1">Uncharacterized protein</fullName>
    </submittedName>
</protein>
<reference evidence="1" key="1">
    <citation type="submission" date="2020-11" db="EMBL/GenBank/DDBJ databases">
        <authorList>
            <consortium name="DOE Joint Genome Institute"/>
            <person name="Ahrendt S."/>
            <person name="Riley R."/>
            <person name="Andreopoulos W."/>
            <person name="LaButti K."/>
            <person name="Pangilinan J."/>
            <person name="Ruiz-duenas F.J."/>
            <person name="Barrasa J.M."/>
            <person name="Sanchez-Garcia M."/>
            <person name="Camarero S."/>
            <person name="Miyauchi S."/>
            <person name="Serrano A."/>
            <person name="Linde D."/>
            <person name="Babiker R."/>
            <person name="Drula E."/>
            <person name="Ayuso-Fernandez I."/>
            <person name="Pacheco R."/>
            <person name="Padilla G."/>
            <person name="Ferreira P."/>
            <person name="Barriuso J."/>
            <person name="Kellner H."/>
            <person name="Castanera R."/>
            <person name="Alfaro M."/>
            <person name="Ramirez L."/>
            <person name="Pisabarro A.G."/>
            <person name="Kuo A."/>
            <person name="Tritt A."/>
            <person name="Lipzen A."/>
            <person name="He G."/>
            <person name="Yan M."/>
            <person name="Ng V."/>
            <person name="Cullen D."/>
            <person name="Martin F."/>
            <person name="Rosso M.-N."/>
            <person name="Henrissat B."/>
            <person name="Hibbett D."/>
            <person name="Martinez A.T."/>
            <person name="Grigoriev I.V."/>
        </authorList>
    </citation>
    <scope>NUCLEOTIDE SEQUENCE</scope>
    <source>
        <strain evidence="1">AH 44721</strain>
    </source>
</reference>
<keyword evidence="2" id="KW-1185">Reference proteome</keyword>
<sequence length="333" mass="37499">MDVPEIFWHLLSSMKNIKAMEANRIAFDRCPLPFFGYISSLPLLENFSISWPTMTLNATALASLQDRIIGEEGEKVQLVRGSVGTGFRLPVLDIRRAVQFAGSDRELRASTVAGITILEWLLVQKMIPSVGTLKMNVDYEPDLVQVLTRYFETAGSRIEKLLVVLPSSICALQDMVSIDFSALTRLQSLHIDGFFMSYESNEGLLADFFRGFLTQLFSSSHSSVATIEKISIALTIDMTEDYSFYGVPEFAVLQQFTWCSLPSILEEVFEPFSAALNTIEVQLRVRSPGIGVNQAFVEPAFRRGVWKRFSERGCLRVMFLSSGHERDEETSRM</sequence>
<evidence type="ECO:0000313" key="1">
    <source>
        <dbReference type="EMBL" id="KAF8906742.1"/>
    </source>
</evidence>
<dbReference type="EMBL" id="JADNYJ010000017">
    <property type="protein sequence ID" value="KAF8906742.1"/>
    <property type="molecule type" value="Genomic_DNA"/>
</dbReference>
<organism evidence="1 2">
    <name type="scientific">Gymnopilus junonius</name>
    <name type="common">Spectacular rustgill mushroom</name>
    <name type="synonym">Gymnopilus spectabilis subsp. junonius</name>
    <dbReference type="NCBI Taxonomy" id="109634"/>
    <lineage>
        <taxon>Eukaryota</taxon>
        <taxon>Fungi</taxon>
        <taxon>Dikarya</taxon>
        <taxon>Basidiomycota</taxon>
        <taxon>Agaricomycotina</taxon>
        <taxon>Agaricomycetes</taxon>
        <taxon>Agaricomycetidae</taxon>
        <taxon>Agaricales</taxon>
        <taxon>Agaricineae</taxon>
        <taxon>Hymenogastraceae</taxon>
        <taxon>Gymnopilus</taxon>
    </lineage>
</organism>